<evidence type="ECO:0000256" key="1">
    <source>
        <dbReference type="ARBA" id="ARBA00010641"/>
    </source>
</evidence>
<keyword evidence="4" id="KW-0804">Transcription</keyword>
<dbReference type="CDD" id="cd06171">
    <property type="entry name" value="Sigma70_r4"/>
    <property type="match status" value="1"/>
</dbReference>
<keyword evidence="8" id="KW-1185">Reference proteome</keyword>
<keyword evidence="2" id="KW-0805">Transcription regulation</keyword>
<dbReference type="InterPro" id="IPR014284">
    <property type="entry name" value="RNA_pol_sigma-70_dom"/>
</dbReference>
<gene>
    <name evidence="7" type="ORF">F4561_006272</name>
</gene>
<name>A0A7W7RPR1_9ACTN</name>
<evidence type="ECO:0000256" key="2">
    <source>
        <dbReference type="ARBA" id="ARBA00023015"/>
    </source>
</evidence>
<dbReference type="InterPro" id="IPR039425">
    <property type="entry name" value="RNA_pol_sigma-70-like"/>
</dbReference>
<dbReference type="Proteomes" id="UP000523007">
    <property type="component" value="Unassembled WGS sequence"/>
</dbReference>
<accession>A0A7W7RPR1</accession>
<evidence type="ECO:0000256" key="4">
    <source>
        <dbReference type="ARBA" id="ARBA00023163"/>
    </source>
</evidence>
<reference evidence="7 8" key="1">
    <citation type="submission" date="2020-08" db="EMBL/GenBank/DDBJ databases">
        <title>Sequencing the genomes of 1000 actinobacteria strains.</title>
        <authorList>
            <person name="Klenk H.-P."/>
        </authorList>
    </citation>
    <scope>NUCLEOTIDE SEQUENCE [LARGE SCALE GENOMIC DNA]</scope>
    <source>
        <strain evidence="7 8">DSM 102030</strain>
    </source>
</reference>
<evidence type="ECO:0000313" key="8">
    <source>
        <dbReference type="Proteomes" id="UP000523007"/>
    </source>
</evidence>
<dbReference type="GO" id="GO:0016987">
    <property type="term" value="F:sigma factor activity"/>
    <property type="evidence" value="ECO:0007669"/>
    <property type="project" value="UniProtKB-KW"/>
</dbReference>
<comment type="similarity">
    <text evidence="1">Belongs to the sigma-70 factor family. ECF subfamily.</text>
</comment>
<proteinExistence type="inferred from homology"/>
<dbReference type="Gene3D" id="1.10.1740.10">
    <property type="match status" value="1"/>
</dbReference>
<dbReference type="NCBIfam" id="TIGR02937">
    <property type="entry name" value="sigma70-ECF"/>
    <property type="match status" value="1"/>
</dbReference>
<evidence type="ECO:0000313" key="7">
    <source>
        <dbReference type="EMBL" id="MBB4935378.1"/>
    </source>
</evidence>
<comment type="caution">
    <text evidence="7">The sequence shown here is derived from an EMBL/GenBank/DDBJ whole genome shotgun (WGS) entry which is preliminary data.</text>
</comment>
<evidence type="ECO:0000256" key="3">
    <source>
        <dbReference type="ARBA" id="ARBA00023082"/>
    </source>
</evidence>
<dbReference type="RefSeq" id="WP_184585118.1">
    <property type="nucleotide sequence ID" value="NZ_JACHJT010000002.1"/>
</dbReference>
<dbReference type="InterPro" id="IPR013324">
    <property type="entry name" value="RNA_pol_sigma_r3/r4-like"/>
</dbReference>
<dbReference type="EMBL" id="JACHJT010000002">
    <property type="protein sequence ID" value="MBB4935378.1"/>
    <property type="molecule type" value="Genomic_DNA"/>
</dbReference>
<dbReference type="InterPro" id="IPR036388">
    <property type="entry name" value="WH-like_DNA-bd_sf"/>
</dbReference>
<dbReference type="SUPFAM" id="SSF88946">
    <property type="entry name" value="Sigma2 domain of RNA polymerase sigma factors"/>
    <property type="match status" value="1"/>
</dbReference>
<dbReference type="Pfam" id="PF04542">
    <property type="entry name" value="Sigma70_r2"/>
    <property type="match status" value="1"/>
</dbReference>
<dbReference type="PANTHER" id="PTHR43133:SF51">
    <property type="entry name" value="RNA POLYMERASE SIGMA FACTOR"/>
    <property type="match status" value="1"/>
</dbReference>
<protein>
    <submittedName>
        <fullName evidence="7">RNA polymerase sigma-70 factor (ECF subfamily)</fullName>
    </submittedName>
</protein>
<feature type="domain" description="RNA polymerase sigma-70 region 2" evidence="5">
    <location>
        <begin position="71"/>
        <end position="132"/>
    </location>
</feature>
<dbReference type="Pfam" id="PF08281">
    <property type="entry name" value="Sigma70_r4_2"/>
    <property type="match status" value="1"/>
</dbReference>
<evidence type="ECO:0000259" key="6">
    <source>
        <dbReference type="Pfam" id="PF08281"/>
    </source>
</evidence>
<dbReference type="PANTHER" id="PTHR43133">
    <property type="entry name" value="RNA POLYMERASE ECF-TYPE SIGMA FACTO"/>
    <property type="match status" value="1"/>
</dbReference>
<dbReference type="Gene3D" id="1.10.10.10">
    <property type="entry name" value="Winged helix-like DNA-binding domain superfamily/Winged helix DNA-binding domain"/>
    <property type="match status" value="1"/>
</dbReference>
<dbReference type="SUPFAM" id="SSF88659">
    <property type="entry name" value="Sigma3 and sigma4 domains of RNA polymerase sigma factors"/>
    <property type="match status" value="1"/>
</dbReference>
<sequence length="218" mass="24344">MSGDFPTSPQPRLSRLFEALDTGDGTAARRELTEFLADEHTRDDVLDLLARQGADGSGLAVELLAETVDELGLARRAASRMLVDEAAVDDVAQETLISMATSIHSFRGDSKFTTWLYQVTRRRVVDYLRRQRADIQLDTDEVSPAQRISSMIASRETARQLVDRLPELYRAAVVLRDVERLSYDEVAQRLGRNTNTVKSHVARGRALLARMLGSGDRE</sequence>
<dbReference type="GO" id="GO:0003677">
    <property type="term" value="F:DNA binding"/>
    <property type="evidence" value="ECO:0007669"/>
    <property type="project" value="InterPro"/>
</dbReference>
<organism evidence="7 8">
    <name type="scientific">Lipingzhangella halophila</name>
    <dbReference type="NCBI Taxonomy" id="1783352"/>
    <lineage>
        <taxon>Bacteria</taxon>
        <taxon>Bacillati</taxon>
        <taxon>Actinomycetota</taxon>
        <taxon>Actinomycetes</taxon>
        <taxon>Streptosporangiales</taxon>
        <taxon>Nocardiopsidaceae</taxon>
        <taxon>Lipingzhangella</taxon>
    </lineage>
</organism>
<feature type="domain" description="RNA polymerase sigma factor 70 region 4 type 2" evidence="6">
    <location>
        <begin position="158"/>
        <end position="208"/>
    </location>
</feature>
<dbReference type="InterPro" id="IPR007627">
    <property type="entry name" value="RNA_pol_sigma70_r2"/>
</dbReference>
<evidence type="ECO:0000259" key="5">
    <source>
        <dbReference type="Pfam" id="PF04542"/>
    </source>
</evidence>
<dbReference type="InterPro" id="IPR013249">
    <property type="entry name" value="RNA_pol_sigma70_r4_t2"/>
</dbReference>
<dbReference type="GO" id="GO:0006352">
    <property type="term" value="P:DNA-templated transcription initiation"/>
    <property type="evidence" value="ECO:0007669"/>
    <property type="project" value="InterPro"/>
</dbReference>
<keyword evidence="3" id="KW-0731">Sigma factor</keyword>
<dbReference type="AlphaFoldDB" id="A0A7W7RPR1"/>
<dbReference type="InterPro" id="IPR013325">
    <property type="entry name" value="RNA_pol_sigma_r2"/>
</dbReference>